<comment type="caution">
    <text evidence="1">The sequence shown here is derived from an EMBL/GenBank/DDBJ whole genome shotgun (WGS) entry which is preliminary data.</text>
</comment>
<organism evidence="1 2">
    <name type="scientific">Favolaschia claudopus</name>
    <dbReference type="NCBI Taxonomy" id="2862362"/>
    <lineage>
        <taxon>Eukaryota</taxon>
        <taxon>Fungi</taxon>
        <taxon>Dikarya</taxon>
        <taxon>Basidiomycota</taxon>
        <taxon>Agaricomycotina</taxon>
        <taxon>Agaricomycetes</taxon>
        <taxon>Agaricomycetidae</taxon>
        <taxon>Agaricales</taxon>
        <taxon>Marasmiineae</taxon>
        <taxon>Mycenaceae</taxon>
        <taxon>Favolaschia</taxon>
    </lineage>
</organism>
<dbReference type="AlphaFoldDB" id="A0AAW0AX50"/>
<evidence type="ECO:0000313" key="2">
    <source>
        <dbReference type="Proteomes" id="UP001362999"/>
    </source>
</evidence>
<gene>
    <name evidence="1" type="ORF">R3P38DRAFT_3360486</name>
</gene>
<sequence length="58" mass="6627">MSHCDHETALKRRRAWRTCLGLVGKLELQRDVFEYLQTQFDLHLANLGSAGALSRILS</sequence>
<dbReference type="Proteomes" id="UP001362999">
    <property type="component" value="Unassembled WGS sequence"/>
</dbReference>
<evidence type="ECO:0000313" key="1">
    <source>
        <dbReference type="EMBL" id="KAK7017688.1"/>
    </source>
</evidence>
<keyword evidence="2" id="KW-1185">Reference proteome</keyword>
<name>A0AAW0AX50_9AGAR</name>
<protein>
    <submittedName>
        <fullName evidence="1">Uncharacterized protein</fullName>
    </submittedName>
</protein>
<accession>A0AAW0AX50</accession>
<reference evidence="1 2" key="1">
    <citation type="journal article" date="2024" name="J Genomics">
        <title>Draft genome sequencing and assembly of Favolaschia claudopus CIRM-BRFM 2984 isolated from oak limbs.</title>
        <authorList>
            <person name="Navarro D."/>
            <person name="Drula E."/>
            <person name="Chaduli D."/>
            <person name="Cazenave R."/>
            <person name="Ahrendt S."/>
            <person name="Wang J."/>
            <person name="Lipzen A."/>
            <person name="Daum C."/>
            <person name="Barry K."/>
            <person name="Grigoriev I.V."/>
            <person name="Favel A."/>
            <person name="Rosso M.N."/>
            <person name="Martin F."/>
        </authorList>
    </citation>
    <scope>NUCLEOTIDE SEQUENCE [LARGE SCALE GENOMIC DNA]</scope>
    <source>
        <strain evidence="1 2">CIRM-BRFM 2984</strain>
    </source>
</reference>
<dbReference type="EMBL" id="JAWWNJ010000047">
    <property type="protein sequence ID" value="KAK7017688.1"/>
    <property type="molecule type" value="Genomic_DNA"/>
</dbReference>
<proteinExistence type="predicted"/>